<comment type="caution">
    <text evidence="2">The sequence shown here is derived from an EMBL/GenBank/DDBJ whole genome shotgun (WGS) entry which is preliminary data.</text>
</comment>
<evidence type="ECO:0000313" key="2">
    <source>
        <dbReference type="EMBL" id="RFU36807.1"/>
    </source>
</evidence>
<dbReference type="GO" id="GO:0006950">
    <property type="term" value="P:response to stress"/>
    <property type="evidence" value="ECO:0007669"/>
    <property type="project" value="TreeGrafter"/>
</dbReference>
<dbReference type="InterPro" id="IPR000835">
    <property type="entry name" value="HTH_MarR-typ"/>
</dbReference>
<dbReference type="PANTHER" id="PTHR33164:SF43">
    <property type="entry name" value="HTH-TYPE TRANSCRIPTIONAL REPRESSOR YETL"/>
    <property type="match status" value="1"/>
</dbReference>
<dbReference type="PANTHER" id="PTHR33164">
    <property type="entry name" value="TRANSCRIPTIONAL REGULATOR, MARR FAMILY"/>
    <property type="match status" value="1"/>
</dbReference>
<dbReference type="OrthoDB" id="4807076at2"/>
<dbReference type="SUPFAM" id="SSF46785">
    <property type="entry name" value="Winged helix' DNA-binding domain"/>
    <property type="match status" value="1"/>
</dbReference>
<dbReference type="InterPro" id="IPR036390">
    <property type="entry name" value="WH_DNA-bd_sf"/>
</dbReference>
<gene>
    <name evidence="2" type="ORF">DZF91_36255</name>
</gene>
<accession>A0A372J9Y6</accession>
<dbReference type="SMART" id="SM00347">
    <property type="entry name" value="HTH_MARR"/>
    <property type="match status" value="1"/>
</dbReference>
<dbReference type="RefSeq" id="WP_117361541.1">
    <property type="nucleotide sequence ID" value="NZ_QURH01001032.1"/>
</dbReference>
<dbReference type="InterPro" id="IPR036388">
    <property type="entry name" value="WH-like_DNA-bd_sf"/>
</dbReference>
<reference evidence="2 3" key="1">
    <citation type="submission" date="2018-08" db="EMBL/GenBank/DDBJ databases">
        <title>Actinomadura jelena sp. nov., a novel Actinomycete isolated from soil in Chad.</title>
        <authorList>
            <person name="Shi L."/>
        </authorList>
    </citation>
    <scope>NUCLEOTIDE SEQUENCE [LARGE SCALE GENOMIC DNA]</scope>
    <source>
        <strain evidence="2 3">NEAU-G17</strain>
    </source>
</reference>
<dbReference type="Gene3D" id="1.10.10.10">
    <property type="entry name" value="Winged helix-like DNA-binding domain superfamily/Winged helix DNA-binding domain"/>
    <property type="match status" value="1"/>
</dbReference>
<proteinExistence type="predicted"/>
<evidence type="ECO:0000259" key="1">
    <source>
        <dbReference type="PROSITE" id="PS50995"/>
    </source>
</evidence>
<dbReference type="EMBL" id="QURH01001032">
    <property type="protein sequence ID" value="RFU36807.1"/>
    <property type="molecule type" value="Genomic_DNA"/>
</dbReference>
<name>A0A372J9Y6_9ACTN</name>
<dbReference type="PROSITE" id="PS50995">
    <property type="entry name" value="HTH_MARR_2"/>
    <property type="match status" value="1"/>
</dbReference>
<dbReference type="InterPro" id="IPR039422">
    <property type="entry name" value="MarR/SlyA-like"/>
</dbReference>
<protein>
    <submittedName>
        <fullName evidence="2">MarR family transcriptional regulator</fullName>
    </submittedName>
</protein>
<organism evidence="2 3">
    <name type="scientific">Actinomadura logoneensis</name>
    <dbReference type="NCBI Taxonomy" id="2293572"/>
    <lineage>
        <taxon>Bacteria</taxon>
        <taxon>Bacillati</taxon>
        <taxon>Actinomycetota</taxon>
        <taxon>Actinomycetes</taxon>
        <taxon>Streptosporangiales</taxon>
        <taxon>Thermomonosporaceae</taxon>
        <taxon>Actinomadura</taxon>
    </lineage>
</organism>
<dbReference type="PRINTS" id="PR00598">
    <property type="entry name" value="HTHMARR"/>
</dbReference>
<dbReference type="Proteomes" id="UP000261811">
    <property type="component" value="Unassembled WGS sequence"/>
</dbReference>
<dbReference type="Pfam" id="PF01047">
    <property type="entry name" value="MarR"/>
    <property type="match status" value="1"/>
</dbReference>
<keyword evidence="3" id="KW-1185">Reference proteome</keyword>
<dbReference type="GO" id="GO:0003700">
    <property type="term" value="F:DNA-binding transcription factor activity"/>
    <property type="evidence" value="ECO:0007669"/>
    <property type="project" value="InterPro"/>
</dbReference>
<dbReference type="AlphaFoldDB" id="A0A372J9Y6"/>
<evidence type="ECO:0000313" key="3">
    <source>
        <dbReference type="Proteomes" id="UP000261811"/>
    </source>
</evidence>
<feature type="domain" description="HTH marR-type" evidence="1">
    <location>
        <begin position="11"/>
        <end position="139"/>
    </location>
</feature>
<sequence>MRQPAADPQLDRDICKLAHRFIQRLDAHARAAADELDLTPAQVIALRELTEPITARELAHRMVCEPPNATFVIDRLEKQGLLERRPHPTDRRAKQIVLTEAGRRRRAEVLDRLAAHTPLNTLTADQQDALRTLLQNLVD</sequence>